<dbReference type="AlphaFoldDB" id="A0A0A9EKZ4"/>
<proteinExistence type="predicted"/>
<name>A0A0A9EKZ4_ARUDO</name>
<protein>
    <submittedName>
        <fullName evidence="1">Uncharacterized protein</fullName>
    </submittedName>
</protein>
<accession>A0A0A9EKZ4</accession>
<dbReference type="EMBL" id="GBRH01196476">
    <property type="protein sequence ID" value="JAE01420.1"/>
    <property type="molecule type" value="Transcribed_RNA"/>
</dbReference>
<evidence type="ECO:0000313" key="1">
    <source>
        <dbReference type="EMBL" id="JAE01420.1"/>
    </source>
</evidence>
<reference evidence="1" key="2">
    <citation type="journal article" date="2015" name="Data Brief">
        <title>Shoot transcriptome of the giant reed, Arundo donax.</title>
        <authorList>
            <person name="Barrero R.A."/>
            <person name="Guerrero F.D."/>
            <person name="Moolhuijzen P."/>
            <person name="Goolsby J.A."/>
            <person name="Tidwell J."/>
            <person name="Bellgard S.E."/>
            <person name="Bellgard M.I."/>
        </authorList>
    </citation>
    <scope>NUCLEOTIDE SEQUENCE</scope>
    <source>
        <tissue evidence="1">Shoot tissue taken approximately 20 cm above the soil surface</tissue>
    </source>
</reference>
<sequence>MLCASGTAYLREPMLANHKFVETVALG</sequence>
<organism evidence="1">
    <name type="scientific">Arundo donax</name>
    <name type="common">Giant reed</name>
    <name type="synonym">Donax arundinaceus</name>
    <dbReference type="NCBI Taxonomy" id="35708"/>
    <lineage>
        <taxon>Eukaryota</taxon>
        <taxon>Viridiplantae</taxon>
        <taxon>Streptophyta</taxon>
        <taxon>Embryophyta</taxon>
        <taxon>Tracheophyta</taxon>
        <taxon>Spermatophyta</taxon>
        <taxon>Magnoliopsida</taxon>
        <taxon>Liliopsida</taxon>
        <taxon>Poales</taxon>
        <taxon>Poaceae</taxon>
        <taxon>PACMAD clade</taxon>
        <taxon>Arundinoideae</taxon>
        <taxon>Arundineae</taxon>
        <taxon>Arundo</taxon>
    </lineage>
</organism>
<reference evidence="1" key="1">
    <citation type="submission" date="2014-09" db="EMBL/GenBank/DDBJ databases">
        <authorList>
            <person name="Magalhaes I.L.F."/>
            <person name="Oliveira U."/>
            <person name="Santos F.R."/>
            <person name="Vidigal T.H.D.A."/>
            <person name="Brescovit A.D."/>
            <person name="Santos A.J."/>
        </authorList>
    </citation>
    <scope>NUCLEOTIDE SEQUENCE</scope>
    <source>
        <tissue evidence="1">Shoot tissue taken approximately 20 cm above the soil surface</tissue>
    </source>
</reference>